<accession>A0AAD5DKA7</accession>
<dbReference type="InterPro" id="IPR008930">
    <property type="entry name" value="Terpenoid_cyclase/PrenylTrfase"/>
</dbReference>
<evidence type="ECO:0000313" key="7">
    <source>
        <dbReference type="EMBL" id="KAI7837939.1"/>
    </source>
</evidence>
<dbReference type="Pfam" id="PF13243">
    <property type="entry name" value="SQHop_cyclase_C"/>
    <property type="match status" value="1"/>
</dbReference>
<protein>
    <recommendedName>
        <fullName evidence="4">Terpene cyclase/mutase family member</fullName>
        <ecNumber evidence="4">5.4.99.-</ecNumber>
    </recommendedName>
</protein>
<dbReference type="CDD" id="cd02892">
    <property type="entry name" value="SQCY_1"/>
    <property type="match status" value="1"/>
</dbReference>
<dbReference type="PANTHER" id="PTHR11764:SF20">
    <property type="entry name" value="LANOSTEROL SYNTHASE"/>
    <property type="match status" value="1"/>
</dbReference>
<dbReference type="FunFam" id="1.50.10.20:FF:000002">
    <property type="entry name" value="Terpene cyclase/mutase family member"/>
    <property type="match status" value="1"/>
</dbReference>
<keyword evidence="3 4" id="KW-0413">Isomerase</keyword>
<name>A0AAD5DKA7_9CHLO</name>
<dbReference type="InterPro" id="IPR032697">
    <property type="entry name" value="SQ_cyclase_N"/>
</dbReference>
<feature type="domain" description="Squalene cyclase N-terminal" evidence="6">
    <location>
        <begin position="110"/>
        <end position="356"/>
    </location>
</feature>
<keyword evidence="2" id="KW-0677">Repeat</keyword>
<dbReference type="Pfam" id="PF13249">
    <property type="entry name" value="SQHop_cyclase_N"/>
    <property type="match status" value="1"/>
</dbReference>
<sequence>MWRFTTAWDSDGHPLLHSLNGNVGRQVWVWDPAAGTPEQRKRVEELRQRFVDNRLTQKHSSDELLRLQCEGRRQSGPFPVDKAGMGSSGAVPAGTVEGALRNGISFYEGLQADDGHWPGDYGGPMFLMPGMVIALYTCGVLDSTLSKEHRAEMVRYLRNHQNEDGGYGLHIEGTSTMFGTALTYVTLRLLGVSPDDAQMEAARAWIHARGGAHNITSWGKFWLAVLGVHSWDGLNPMPPEMWLLPYSGWTGVGWLHPGRFWCHCRMVYLPMSYVYGRRGTCRPSALTEALRQELYPMPYDSIDWNKARNMCAKEDLYYPHPLIQDVLWWSLYRFGEPLLLGSRLRKRALAECMKHIHYEASYFIICRALSWRAVLADCMKHIHYEDENTRYVDIGPVNKVLNMLSCWFEDPDSEAFKRHLPRLFDYLWVAEDGMKMQGYNGSQLWDTSFAVQAIISTGLGSEFAGCLKRAHDYVEQSQVIEEAQAPLSEYYRHISKGAWPFSSRDHGWPISDCSSEGLKAALALAQMDPNLVGAAIPAERLYDCVNVILSYQNWDGGWATYENKRSFEALEVLNPSETFGEIIVDYNHVECSSACITALTAFGKQFPEHRAAEIARALKRGVSYIKSIQRPDGSWYGNWAVCFTYGTWFGCEALAAVGEGWANSKHAKAACAFLLSKQRADGGWGESYLSCQDKEESGDWPQQHISGVFNRNCMITYANYRNIFPVWALGMYRTKVLQHK</sequence>
<evidence type="ECO:0000256" key="3">
    <source>
        <dbReference type="ARBA" id="ARBA00023235"/>
    </source>
</evidence>
<reference evidence="7" key="1">
    <citation type="submission" date="2020-11" db="EMBL/GenBank/DDBJ databases">
        <title>Chlorella ohadii genome sequencing and assembly.</title>
        <authorList>
            <person name="Murik O."/>
            <person name="Treves H."/>
            <person name="Kedem I."/>
            <person name="Shotland Y."/>
            <person name="Kaplan A."/>
        </authorList>
    </citation>
    <scope>NUCLEOTIDE SEQUENCE</scope>
    <source>
        <strain evidence="7">1</strain>
    </source>
</reference>
<dbReference type="AlphaFoldDB" id="A0AAD5DKA7"/>
<dbReference type="EMBL" id="JADXDR010000139">
    <property type="protein sequence ID" value="KAI7837939.1"/>
    <property type="molecule type" value="Genomic_DNA"/>
</dbReference>
<evidence type="ECO:0000313" key="8">
    <source>
        <dbReference type="Proteomes" id="UP001205105"/>
    </source>
</evidence>
<dbReference type="PROSITE" id="PS01074">
    <property type="entry name" value="TERPENE_SYNTHASES"/>
    <property type="match status" value="1"/>
</dbReference>
<comment type="similarity">
    <text evidence="1 4">Belongs to the terpene cyclase/mutase family.</text>
</comment>
<evidence type="ECO:0000256" key="4">
    <source>
        <dbReference type="RuleBase" id="RU362003"/>
    </source>
</evidence>
<evidence type="ECO:0000259" key="5">
    <source>
        <dbReference type="Pfam" id="PF13243"/>
    </source>
</evidence>
<evidence type="ECO:0000259" key="6">
    <source>
        <dbReference type="Pfam" id="PF13249"/>
    </source>
</evidence>
<dbReference type="InterPro" id="IPR018333">
    <property type="entry name" value="Squalene_cyclase"/>
</dbReference>
<dbReference type="PANTHER" id="PTHR11764">
    <property type="entry name" value="TERPENE CYCLASE/MUTASE FAMILY MEMBER"/>
    <property type="match status" value="1"/>
</dbReference>
<dbReference type="Proteomes" id="UP001205105">
    <property type="component" value="Unassembled WGS sequence"/>
</dbReference>
<organism evidence="7 8">
    <name type="scientific">Chlorella ohadii</name>
    <dbReference type="NCBI Taxonomy" id="2649997"/>
    <lineage>
        <taxon>Eukaryota</taxon>
        <taxon>Viridiplantae</taxon>
        <taxon>Chlorophyta</taxon>
        <taxon>core chlorophytes</taxon>
        <taxon>Trebouxiophyceae</taxon>
        <taxon>Chlorellales</taxon>
        <taxon>Chlorellaceae</taxon>
        <taxon>Chlorella clade</taxon>
        <taxon>Chlorella</taxon>
    </lineage>
</organism>
<proteinExistence type="inferred from homology"/>
<dbReference type="InterPro" id="IPR032696">
    <property type="entry name" value="SQ_cyclase_C"/>
</dbReference>
<evidence type="ECO:0000256" key="1">
    <source>
        <dbReference type="ARBA" id="ARBA00009755"/>
    </source>
</evidence>
<keyword evidence="8" id="KW-1185">Reference proteome</keyword>
<gene>
    <name evidence="7" type="ORF">COHA_008245</name>
</gene>
<dbReference type="NCBIfam" id="TIGR01787">
    <property type="entry name" value="squalene_cyclas"/>
    <property type="match status" value="1"/>
</dbReference>
<dbReference type="SUPFAM" id="SSF48239">
    <property type="entry name" value="Terpenoid cyclases/Protein prenyltransferases"/>
    <property type="match status" value="2"/>
</dbReference>
<dbReference type="SFLD" id="SFLDG01016">
    <property type="entry name" value="Prenyltransferase_Like_2"/>
    <property type="match status" value="1"/>
</dbReference>
<dbReference type="Gene3D" id="1.50.10.20">
    <property type="match status" value="3"/>
</dbReference>
<dbReference type="InterPro" id="IPR002365">
    <property type="entry name" value="Terpene_synthase_CS"/>
</dbReference>
<dbReference type="GO" id="GO:0005811">
    <property type="term" value="C:lipid droplet"/>
    <property type="evidence" value="ECO:0007669"/>
    <property type="project" value="InterPro"/>
</dbReference>
<dbReference type="GO" id="GO:0031559">
    <property type="term" value="F:oxidosqualene cyclase activity"/>
    <property type="evidence" value="ECO:0007669"/>
    <property type="project" value="UniProtKB-ARBA"/>
</dbReference>
<feature type="domain" description="Squalene cyclase C-terminal" evidence="5">
    <location>
        <begin position="442"/>
        <end position="697"/>
    </location>
</feature>
<evidence type="ECO:0000256" key="2">
    <source>
        <dbReference type="ARBA" id="ARBA00022737"/>
    </source>
</evidence>
<dbReference type="GO" id="GO:0016104">
    <property type="term" value="P:triterpenoid biosynthetic process"/>
    <property type="evidence" value="ECO:0007669"/>
    <property type="project" value="InterPro"/>
</dbReference>
<comment type="caution">
    <text evidence="7">The sequence shown here is derived from an EMBL/GenBank/DDBJ whole genome shotgun (WGS) entry which is preliminary data.</text>
</comment>
<dbReference type="EC" id="5.4.99.-" evidence="4"/>